<dbReference type="PANTHER" id="PTHR43060:SF15">
    <property type="entry name" value="3-HYDROXYISOBUTYRATE DEHYDROGENASE-LIKE 1, MITOCHONDRIAL-RELATED"/>
    <property type="match status" value="1"/>
</dbReference>
<dbReference type="InterPro" id="IPR008927">
    <property type="entry name" value="6-PGluconate_DH-like_C_sf"/>
</dbReference>
<dbReference type="SUPFAM" id="SSF48179">
    <property type="entry name" value="6-phosphogluconate dehydrogenase C-terminal domain-like"/>
    <property type="match status" value="1"/>
</dbReference>
<dbReference type="InterPro" id="IPR006115">
    <property type="entry name" value="6PGDH_NADP-bd"/>
</dbReference>
<gene>
    <name evidence="5" type="ordered locus">Calag_0559</name>
</gene>
<dbReference type="Pfam" id="PF03446">
    <property type="entry name" value="NAD_binding_2"/>
    <property type="match status" value="1"/>
</dbReference>
<evidence type="ECO:0000313" key="6">
    <source>
        <dbReference type="Proteomes" id="UP000010469"/>
    </source>
</evidence>
<dbReference type="GO" id="GO:0050661">
    <property type="term" value="F:NADP binding"/>
    <property type="evidence" value="ECO:0007669"/>
    <property type="project" value="InterPro"/>
</dbReference>
<name>L0AA69_CALLD</name>
<dbReference type="Gene3D" id="1.10.1040.10">
    <property type="entry name" value="N-(1-d-carboxylethyl)-l-norvaline Dehydrogenase, domain 2"/>
    <property type="match status" value="1"/>
</dbReference>
<evidence type="ECO:0000313" key="5">
    <source>
        <dbReference type="EMBL" id="AFZ70319.1"/>
    </source>
</evidence>
<proteinExistence type="predicted"/>
<accession>L0AA69</accession>
<dbReference type="eggNOG" id="arCOG00247">
    <property type="taxonomic scope" value="Archaea"/>
</dbReference>
<evidence type="ECO:0000256" key="2">
    <source>
        <dbReference type="ARBA" id="ARBA00023027"/>
    </source>
</evidence>
<evidence type="ECO:0000259" key="4">
    <source>
        <dbReference type="Pfam" id="PF14833"/>
    </source>
</evidence>
<evidence type="ECO:0000259" key="3">
    <source>
        <dbReference type="Pfam" id="PF03446"/>
    </source>
</evidence>
<dbReference type="Pfam" id="PF14833">
    <property type="entry name" value="NAD_binding_11"/>
    <property type="match status" value="1"/>
</dbReference>
<dbReference type="PIRSF" id="PIRSF000103">
    <property type="entry name" value="HIBADH"/>
    <property type="match status" value="1"/>
</dbReference>
<keyword evidence="6" id="KW-1185">Reference proteome</keyword>
<dbReference type="GO" id="GO:0051287">
    <property type="term" value="F:NAD binding"/>
    <property type="evidence" value="ECO:0007669"/>
    <property type="project" value="InterPro"/>
</dbReference>
<dbReference type="STRING" id="1056495.Calag_0559"/>
<dbReference type="InParanoid" id="L0AA69"/>
<dbReference type="PANTHER" id="PTHR43060">
    <property type="entry name" value="3-HYDROXYISOBUTYRATE DEHYDROGENASE-LIKE 1, MITOCHONDRIAL-RELATED"/>
    <property type="match status" value="1"/>
</dbReference>
<dbReference type="Gene3D" id="3.40.50.720">
    <property type="entry name" value="NAD(P)-binding Rossmann-like Domain"/>
    <property type="match status" value="1"/>
</dbReference>
<keyword evidence="2" id="KW-0520">NAD</keyword>
<dbReference type="InterPro" id="IPR015815">
    <property type="entry name" value="HIBADH-related"/>
</dbReference>
<dbReference type="OrthoDB" id="23890at2157"/>
<dbReference type="KEGG" id="clg:Calag_0559"/>
<reference evidence="6" key="1">
    <citation type="submission" date="2012-03" db="EMBL/GenBank/DDBJ databases">
        <title>Complete genome of Caldisphaera lagunensis DSM 15908.</title>
        <authorList>
            <person name="Lucas S."/>
            <person name="Copeland A."/>
            <person name="Lapidus A."/>
            <person name="Glavina del Rio T."/>
            <person name="Dalin E."/>
            <person name="Tice H."/>
            <person name="Bruce D."/>
            <person name="Goodwin L."/>
            <person name="Pitluck S."/>
            <person name="Peters L."/>
            <person name="Mikhailova N."/>
            <person name="Teshima H."/>
            <person name="Kyrpides N."/>
            <person name="Mavromatis K."/>
            <person name="Ivanova N."/>
            <person name="Brettin T."/>
            <person name="Detter J.C."/>
            <person name="Han C."/>
            <person name="Larimer F."/>
            <person name="Land M."/>
            <person name="Hauser L."/>
            <person name="Markowitz V."/>
            <person name="Cheng J.-F."/>
            <person name="Hugenholtz P."/>
            <person name="Woyke T."/>
            <person name="Wu D."/>
            <person name="Spring S."/>
            <person name="Schroeder M."/>
            <person name="Brambilla E."/>
            <person name="Klenk H.-P."/>
            <person name="Eisen J.A."/>
        </authorList>
    </citation>
    <scope>NUCLEOTIDE SEQUENCE [LARGE SCALE GENOMIC DNA]</scope>
    <source>
        <strain evidence="6">DSM 15908 / JCM 11604 / IC-154</strain>
    </source>
</reference>
<evidence type="ECO:0000256" key="1">
    <source>
        <dbReference type="ARBA" id="ARBA00023002"/>
    </source>
</evidence>
<feature type="domain" description="3-hydroxyisobutyrate dehydrogenase-like NAD-binding" evidence="4">
    <location>
        <begin position="159"/>
        <end position="273"/>
    </location>
</feature>
<dbReference type="AlphaFoldDB" id="L0AA69"/>
<dbReference type="InterPro" id="IPR029154">
    <property type="entry name" value="HIBADH-like_NADP-bd"/>
</dbReference>
<dbReference type="EMBL" id="CP003378">
    <property type="protein sequence ID" value="AFZ70319.1"/>
    <property type="molecule type" value="Genomic_DNA"/>
</dbReference>
<dbReference type="InterPro" id="IPR013328">
    <property type="entry name" value="6PGD_dom2"/>
</dbReference>
<dbReference type="HOGENOM" id="CLU_035117_1_1_2"/>
<organism evidence="5 6">
    <name type="scientific">Caldisphaera lagunensis (strain DSM 15908 / JCM 11604 / ANMR 0165 / IC-154)</name>
    <dbReference type="NCBI Taxonomy" id="1056495"/>
    <lineage>
        <taxon>Archaea</taxon>
        <taxon>Thermoproteota</taxon>
        <taxon>Thermoprotei</taxon>
        <taxon>Acidilobales</taxon>
        <taxon>Caldisphaeraceae</taxon>
        <taxon>Caldisphaera</taxon>
    </lineage>
</organism>
<feature type="domain" description="6-phosphogluconate dehydrogenase NADP-binding" evidence="3">
    <location>
        <begin position="2"/>
        <end position="152"/>
    </location>
</feature>
<sequence>MKIGIIGLGRMGRGIAKNLVNKGYDVEGYDVDPTSYKILSNLKSFKPLNSISESKDSDFILLLLPTGKEVIEALKELVNYKGIIIDMTTMGYDELNDVINFINNNGLNYISAKIERGPSDAEAGRLIFYVGGRKDLVDKSDKLFKDMGEYIYLGSNENANIIKLISTLLLTANTVLLAEVSQIADKLRIDKDLLVKALSMGGADSIQLRSRFPMMINNSYKEIFSVKLSKYVAEKTLEYINDYGVTYSPLLKYVSDILKLSDALGIGNKDIAEISEFYKKINSS</sequence>
<dbReference type="SUPFAM" id="SSF51735">
    <property type="entry name" value="NAD(P)-binding Rossmann-fold domains"/>
    <property type="match status" value="1"/>
</dbReference>
<keyword evidence="1" id="KW-0560">Oxidoreductase</keyword>
<dbReference type="InterPro" id="IPR036291">
    <property type="entry name" value="NAD(P)-bd_dom_sf"/>
</dbReference>
<dbReference type="GO" id="GO:0016491">
    <property type="term" value="F:oxidoreductase activity"/>
    <property type="evidence" value="ECO:0007669"/>
    <property type="project" value="UniProtKB-KW"/>
</dbReference>
<dbReference type="Proteomes" id="UP000010469">
    <property type="component" value="Chromosome"/>
</dbReference>
<protein>
    <submittedName>
        <fullName evidence="5">Beta-hydroxyacid dehydrogenase, 3-hydroxyisobutyrate dehydrogenase</fullName>
    </submittedName>
</protein>